<evidence type="ECO:0000256" key="7">
    <source>
        <dbReference type="RuleBase" id="RU367100"/>
    </source>
</evidence>
<organism evidence="8 9">
    <name type="scientific">Lentinula lateritia</name>
    <dbReference type="NCBI Taxonomy" id="40482"/>
    <lineage>
        <taxon>Eukaryota</taxon>
        <taxon>Fungi</taxon>
        <taxon>Dikarya</taxon>
        <taxon>Basidiomycota</taxon>
        <taxon>Agaricomycotina</taxon>
        <taxon>Agaricomycetes</taxon>
        <taxon>Agaricomycetidae</taxon>
        <taxon>Agaricales</taxon>
        <taxon>Marasmiineae</taxon>
        <taxon>Omphalotaceae</taxon>
        <taxon>Lentinula</taxon>
    </lineage>
</organism>
<dbReference type="AlphaFoldDB" id="A0A9W9AS69"/>
<proteinExistence type="inferred from homology"/>
<feature type="transmembrane region" description="Helical" evidence="7">
    <location>
        <begin position="50"/>
        <end position="71"/>
    </location>
</feature>
<keyword evidence="5 7" id="KW-1133">Transmembrane helix</keyword>
<dbReference type="Proteomes" id="UP001150238">
    <property type="component" value="Unassembled WGS sequence"/>
</dbReference>
<dbReference type="PANTHER" id="PTHR40021">
    <property type="entry name" value="DEFECT AT LOW TEMPERATURE PROTEIN 1"/>
    <property type="match status" value="1"/>
</dbReference>
<dbReference type="InterPro" id="IPR038869">
    <property type="entry name" value="DLT1"/>
</dbReference>
<sequence>MLSSRLLKYLLQISYISLVLGTFCATLLSCVALLSQAVRTAPNRSWNKNFNALIIGASYIVLLIASLFFCLKRTLAVRLKLSRLLRTHKTITRGDVPDSVHKFITEEYARTCLIAHQSQPTDAFHEGWGKLGGQHEGVYFRRALLDTIPKIDSLARLVIPTHPALKPHARMIHHFRFILPLLTSNEDELSPLHYYDSIIQLARVSHREPTEEEFELGIRSAETIMQVLNECRLEMLEDSSTQLNQFSEESIHIRS</sequence>
<keyword evidence="6 7" id="KW-0472">Membrane</keyword>
<reference evidence="8" key="2">
    <citation type="journal article" date="2023" name="Proc. Natl. Acad. Sci. U.S.A.">
        <title>A global phylogenomic analysis of the shiitake genus Lentinula.</title>
        <authorList>
            <person name="Sierra-Patev S."/>
            <person name="Min B."/>
            <person name="Naranjo-Ortiz M."/>
            <person name="Looney B."/>
            <person name="Konkel Z."/>
            <person name="Slot J.C."/>
            <person name="Sakamoto Y."/>
            <person name="Steenwyk J.L."/>
            <person name="Rokas A."/>
            <person name="Carro J."/>
            <person name="Camarero S."/>
            <person name="Ferreira P."/>
            <person name="Molpeceres G."/>
            <person name="Ruiz-Duenas F.J."/>
            <person name="Serrano A."/>
            <person name="Henrissat B."/>
            <person name="Drula E."/>
            <person name="Hughes K.W."/>
            <person name="Mata J.L."/>
            <person name="Ishikawa N.K."/>
            <person name="Vargas-Isla R."/>
            <person name="Ushijima S."/>
            <person name="Smith C.A."/>
            <person name="Donoghue J."/>
            <person name="Ahrendt S."/>
            <person name="Andreopoulos W."/>
            <person name="He G."/>
            <person name="LaButti K."/>
            <person name="Lipzen A."/>
            <person name="Ng V."/>
            <person name="Riley R."/>
            <person name="Sandor L."/>
            <person name="Barry K."/>
            <person name="Martinez A.T."/>
            <person name="Xiao Y."/>
            <person name="Gibbons J.G."/>
            <person name="Terashima K."/>
            <person name="Grigoriev I.V."/>
            <person name="Hibbett D."/>
        </authorList>
    </citation>
    <scope>NUCLEOTIDE SEQUENCE</scope>
    <source>
        <strain evidence="8">Sp2 HRB7682 ss15</strain>
    </source>
</reference>
<gene>
    <name evidence="7" type="primary">DLT1</name>
    <name evidence="8" type="ORF">C8J55DRAFT_505135</name>
</gene>
<evidence type="ECO:0000256" key="6">
    <source>
        <dbReference type="ARBA" id="ARBA00023136"/>
    </source>
</evidence>
<dbReference type="GO" id="GO:0016020">
    <property type="term" value="C:membrane"/>
    <property type="evidence" value="ECO:0007669"/>
    <property type="project" value="UniProtKB-SubCell"/>
</dbReference>
<dbReference type="PANTHER" id="PTHR40021:SF1">
    <property type="entry name" value="DEFECT AT LOW TEMPERATURE PROTEIN 1"/>
    <property type="match status" value="1"/>
</dbReference>
<name>A0A9W9AS69_9AGAR</name>
<evidence type="ECO:0000256" key="5">
    <source>
        <dbReference type="ARBA" id="ARBA00022989"/>
    </source>
</evidence>
<evidence type="ECO:0000256" key="4">
    <source>
        <dbReference type="ARBA" id="ARBA00022692"/>
    </source>
</evidence>
<evidence type="ECO:0000256" key="3">
    <source>
        <dbReference type="ARBA" id="ARBA00021353"/>
    </source>
</evidence>
<evidence type="ECO:0000313" key="8">
    <source>
        <dbReference type="EMBL" id="KAJ4489451.1"/>
    </source>
</evidence>
<comment type="caution">
    <text evidence="8">The sequence shown here is derived from an EMBL/GenBank/DDBJ whole genome shotgun (WGS) entry which is preliminary data.</text>
</comment>
<reference evidence="8" key="1">
    <citation type="submission" date="2022-08" db="EMBL/GenBank/DDBJ databases">
        <authorList>
            <consortium name="DOE Joint Genome Institute"/>
            <person name="Min B."/>
            <person name="Riley R."/>
            <person name="Sierra-Patev S."/>
            <person name="Naranjo-Ortiz M."/>
            <person name="Looney B."/>
            <person name="Konkel Z."/>
            <person name="Slot J.C."/>
            <person name="Sakamoto Y."/>
            <person name="Steenwyk J.L."/>
            <person name="Rokas A."/>
            <person name="Carro J."/>
            <person name="Camarero S."/>
            <person name="Ferreira P."/>
            <person name="Molpeceres G."/>
            <person name="Ruiz-Duenas F.J."/>
            <person name="Serrano A."/>
            <person name="Henrissat B."/>
            <person name="Drula E."/>
            <person name="Hughes K.W."/>
            <person name="Mata J.L."/>
            <person name="Ishikawa N.K."/>
            <person name="Vargas-Isla R."/>
            <person name="Ushijima S."/>
            <person name="Smith C.A."/>
            <person name="Ahrendt S."/>
            <person name="Andreopoulos W."/>
            <person name="He G."/>
            <person name="Labutti K."/>
            <person name="Lipzen A."/>
            <person name="Ng V."/>
            <person name="Sandor L."/>
            <person name="Barry K."/>
            <person name="Martinez A.T."/>
            <person name="Xiao Y."/>
            <person name="Gibbons J.G."/>
            <person name="Terashima K."/>
            <person name="Hibbett D.S."/>
            <person name="Grigoriev I.V."/>
        </authorList>
    </citation>
    <scope>NUCLEOTIDE SEQUENCE</scope>
    <source>
        <strain evidence="8">Sp2 HRB7682 ss15</strain>
    </source>
</reference>
<accession>A0A9W9AS69</accession>
<comment type="similarity">
    <text evidence="2 7">Belongs to the DLT1 family.</text>
</comment>
<comment type="function">
    <text evidence="1 7">Required for growth under high-pressure and low-temperature conditions.</text>
</comment>
<feature type="transmembrane region" description="Helical" evidence="7">
    <location>
        <begin position="12"/>
        <end position="38"/>
    </location>
</feature>
<keyword evidence="4 7" id="KW-0812">Transmembrane</keyword>
<comment type="subcellular location">
    <subcellularLocation>
        <location evidence="7">Membrane</location>
        <topology evidence="7">Multi-pass membrane protein</topology>
    </subcellularLocation>
</comment>
<evidence type="ECO:0000313" key="9">
    <source>
        <dbReference type="Proteomes" id="UP001150238"/>
    </source>
</evidence>
<dbReference type="PROSITE" id="PS51257">
    <property type="entry name" value="PROKAR_LIPOPROTEIN"/>
    <property type="match status" value="1"/>
</dbReference>
<protein>
    <recommendedName>
        <fullName evidence="3 7">Defect at low temperature protein 1</fullName>
    </recommendedName>
</protein>
<evidence type="ECO:0000256" key="2">
    <source>
        <dbReference type="ARBA" id="ARBA00005550"/>
    </source>
</evidence>
<dbReference type="EMBL" id="JANVFS010000007">
    <property type="protein sequence ID" value="KAJ4489451.1"/>
    <property type="molecule type" value="Genomic_DNA"/>
</dbReference>
<evidence type="ECO:0000256" key="1">
    <source>
        <dbReference type="ARBA" id="ARBA00002489"/>
    </source>
</evidence>